<protein>
    <submittedName>
        <fullName evidence="3">P74</fullName>
    </submittedName>
</protein>
<dbReference type="InterPro" id="IPR007663">
    <property type="entry name" value="Baculo_p74"/>
</dbReference>
<feature type="domain" description="Baculoviridae p74 N-terminal" evidence="2">
    <location>
        <begin position="5"/>
        <end position="301"/>
    </location>
</feature>
<evidence type="ECO:0000259" key="2">
    <source>
        <dbReference type="Pfam" id="PF08404"/>
    </source>
</evidence>
<dbReference type="OrthoDB" id="2848at10239"/>
<keyword evidence="1" id="KW-0812">Transmembrane</keyword>
<keyword evidence="1" id="KW-1133">Transmembrane helix</keyword>
<organism evidence="3 4">
    <name type="scientific">Pieris rapae granulovirus Wuhan</name>
    <dbReference type="NCBI Taxonomy" id="2848030"/>
    <lineage>
        <taxon>Viruses</taxon>
        <taxon>Viruses incertae sedis</taxon>
        <taxon>Naldaviricetes</taxon>
        <taxon>Lefavirales</taxon>
        <taxon>Baculoviridae</taxon>
        <taxon>Betabaculovirus</taxon>
        <taxon>Betabaculovirus arrapae</taxon>
    </lineage>
</organism>
<name>D2J4L8_9BBAC</name>
<sequence>MATVTQLDILNAVQYLSNRDSLAYILKWRNKFPHILIDYNIRWATDNDFYVPPSLKFKSAVIVQIAFSKEGCESMSCFPYTETGVIDYLKSPLGGYTQTSNTPVQYNQPACFNLDPAAATRDGKIQSAELRYTKNKQCVMVDSFTKAWMNAPYIRTSKHVVRGVDDVPGFDVYNDDDPVFPERIRGRFNQAYCRRFGRNERSNGCSLPWYETIISFVLGESILSTFKLIATGVVSDLRNYDYSHPSPILPRAPEPGGVDMLTKWYSVRDKTHDIDKEKNFLKNIFDMKNNEEIEYIANKGFRVGNDILKNSTRRREMMEEMLARRTQVLIKFNKEKKFINVVNKNTGVDKNNDNTGGYSLEDIIIRFLEDHGLILGILTDLGFSVLESTLTNMLKQLNKVLIPALKRMLLMQSTRVTVRLLGETYKAAMMHALNRVFISTITTVAKATVRLISAAASIVNFLLIFLTLADFVLMIWDPLGYSSMFPRGYLDDLSNAFLTSYYESIGSSREIIEFFPIHFSNLINNDEEEYLADSMLHLADYLGALEVNSNGQMINLLDGDEIKDIDEKDLVGAGLAANDTWAYFKWFCTRHDAIVTKPSLWNNIIVNIGITTCIGGLVYYAMYNKRLKFIKRIHLEILFLLIIVICCILVITPSLQYFTKLINHKIILKQNDTTDNK</sequence>
<accession>D2J4L8</accession>
<dbReference type="KEGG" id="vg:11107058"/>
<feature type="transmembrane region" description="Helical" evidence="1">
    <location>
        <begin position="604"/>
        <end position="623"/>
    </location>
</feature>
<dbReference type="InterPro" id="IPR013613">
    <property type="entry name" value="Baculo_p74_N"/>
</dbReference>
<evidence type="ECO:0000256" key="1">
    <source>
        <dbReference type="SAM" id="Phobius"/>
    </source>
</evidence>
<feature type="transmembrane region" description="Helical" evidence="1">
    <location>
        <begin position="635"/>
        <end position="655"/>
    </location>
</feature>
<dbReference type="Pfam" id="PF04583">
    <property type="entry name" value="Baculo_p74"/>
    <property type="match status" value="1"/>
</dbReference>
<evidence type="ECO:0000313" key="3">
    <source>
        <dbReference type="EMBL" id="ACZ63537.1"/>
    </source>
</evidence>
<dbReference type="Proteomes" id="UP000202544">
    <property type="component" value="Segment"/>
</dbReference>
<keyword evidence="4" id="KW-1185">Reference proteome</keyword>
<reference evidence="3 4" key="1">
    <citation type="journal article" date="2011" name="J. Proteome Res.">
        <title>ODV-associated proteins of the Pieris rapae granulovirus.</title>
        <authorList>
            <person name="Wang X.F."/>
            <person name="Zhang B.Q."/>
            <person name="Xu H.J."/>
            <person name="Cui Y.J."/>
            <person name="Xu Y.P."/>
            <person name="Zhang M.J."/>
            <person name="Han Y.S."/>
            <person name="Lee Y.S."/>
            <person name="Bao Y.Y."/>
            <person name="Zhang C.X."/>
        </authorList>
    </citation>
    <scope>NUCLEOTIDE SEQUENCE [LARGE SCALE GENOMIC DNA]</scope>
    <source>
        <strain evidence="3">Wuhan</strain>
    </source>
</reference>
<proteinExistence type="predicted"/>
<dbReference type="RefSeq" id="YP_003429375.1">
    <property type="nucleotide sequence ID" value="NC_013797.1"/>
</dbReference>
<dbReference type="Pfam" id="PF08404">
    <property type="entry name" value="Baculo_p74_N"/>
    <property type="match status" value="1"/>
</dbReference>
<evidence type="ECO:0000313" key="4">
    <source>
        <dbReference type="Proteomes" id="UP000202544"/>
    </source>
</evidence>
<keyword evidence="1" id="KW-0472">Membrane</keyword>
<dbReference type="EMBL" id="GQ884143">
    <property type="protein sequence ID" value="ACZ63537.1"/>
    <property type="molecule type" value="Genomic_DNA"/>
</dbReference>
<dbReference type="GeneID" id="11107058"/>
<feature type="transmembrane region" description="Helical" evidence="1">
    <location>
        <begin position="451"/>
        <end position="476"/>
    </location>
</feature>
<dbReference type="GO" id="GO:0019058">
    <property type="term" value="P:viral life cycle"/>
    <property type="evidence" value="ECO:0007669"/>
    <property type="project" value="InterPro"/>
</dbReference>
<reference evidence="3 4" key="2">
    <citation type="journal article" date="2012" name="J. Virol.">
        <title>The Genome of Pieris rapae Granulovirus.</title>
        <authorList>
            <person name="Zhang B.Q."/>
            <person name="Cheng R.L."/>
            <person name="Wang X.F."/>
            <person name="Zhang C.X."/>
        </authorList>
    </citation>
    <scope>NUCLEOTIDE SEQUENCE [LARGE SCALE GENOMIC DNA]</scope>
    <source>
        <strain evidence="3">Wuhan</strain>
    </source>
</reference>